<protein>
    <submittedName>
        <fullName evidence="1">Uncharacterized protein</fullName>
    </submittedName>
</protein>
<reference evidence="1" key="2">
    <citation type="submission" date="2020-07" db="EMBL/GenBank/DDBJ databases">
        <authorList>
            <person name="Vera ALvarez R."/>
            <person name="Arias-Moreno D.M."/>
            <person name="Jimenez-Jacinto V."/>
            <person name="Jimenez-Bremont J.F."/>
            <person name="Swaminathan K."/>
            <person name="Moose S.P."/>
            <person name="Guerrero-Gonzalez M.L."/>
            <person name="Marino-Ramirez L."/>
            <person name="Landsman D."/>
            <person name="Rodriguez-Kessler M."/>
            <person name="Delgado-Sanchez P."/>
        </authorList>
    </citation>
    <scope>NUCLEOTIDE SEQUENCE</scope>
    <source>
        <tissue evidence="1">Cladode</tissue>
    </source>
</reference>
<reference evidence="1" key="1">
    <citation type="journal article" date="2013" name="J. Plant Res.">
        <title>Effect of fungi and light on seed germination of three Opuntia species from semiarid lands of central Mexico.</title>
        <authorList>
            <person name="Delgado-Sanchez P."/>
            <person name="Jimenez-Bremont J.F."/>
            <person name="Guerrero-Gonzalez Mde L."/>
            <person name="Flores J."/>
        </authorList>
    </citation>
    <scope>NUCLEOTIDE SEQUENCE</scope>
    <source>
        <tissue evidence="1">Cladode</tissue>
    </source>
</reference>
<evidence type="ECO:0000313" key="1">
    <source>
        <dbReference type="EMBL" id="MBA4627057.1"/>
    </source>
</evidence>
<dbReference type="AlphaFoldDB" id="A0A7C8YUT5"/>
<organism evidence="1">
    <name type="scientific">Opuntia streptacantha</name>
    <name type="common">Prickly pear cactus</name>
    <name type="synonym">Opuntia cardona</name>
    <dbReference type="NCBI Taxonomy" id="393608"/>
    <lineage>
        <taxon>Eukaryota</taxon>
        <taxon>Viridiplantae</taxon>
        <taxon>Streptophyta</taxon>
        <taxon>Embryophyta</taxon>
        <taxon>Tracheophyta</taxon>
        <taxon>Spermatophyta</taxon>
        <taxon>Magnoliopsida</taxon>
        <taxon>eudicotyledons</taxon>
        <taxon>Gunneridae</taxon>
        <taxon>Pentapetalae</taxon>
        <taxon>Caryophyllales</taxon>
        <taxon>Cactineae</taxon>
        <taxon>Cactaceae</taxon>
        <taxon>Opuntioideae</taxon>
        <taxon>Opuntia</taxon>
    </lineage>
</organism>
<name>A0A7C8YUT5_OPUST</name>
<dbReference type="EMBL" id="GISG01059953">
    <property type="protein sequence ID" value="MBA4627057.1"/>
    <property type="molecule type" value="Transcribed_RNA"/>
</dbReference>
<proteinExistence type="predicted"/>
<accession>A0A7C8YUT5</accession>
<sequence length="99" mass="11717">MRPPTHNKRLQKTDYDFCHILNPRKFRIFLSCFMTPKAFQPTASSFMHLFIRIMSFFLDTNAFISAVALTTCHIFTRKAGRPLTIFQARRQAYCYSSIW</sequence>